<dbReference type="RefSeq" id="XP_007800414.1">
    <property type="nucleotide sequence ID" value="XM_007802223.1"/>
</dbReference>
<feature type="compositionally biased region" description="Polar residues" evidence="2">
    <location>
        <begin position="528"/>
        <end position="538"/>
    </location>
</feature>
<evidence type="ECO:0000313" key="3">
    <source>
        <dbReference type="EMBL" id="ERF73944.1"/>
    </source>
</evidence>
<feature type="compositionally biased region" description="Basic and acidic residues" evidence="2">
    <location>
        <begin position="164"/>
        <end position="192"/>
    </location>
</feature>
<reference evidence="4" key="1">
    <citation type="journal article" date="2014" name="BMC Genomics">
        <title>Genome characteristics reveal the impact of lichenization on lichen-forming fungus Endocarpon pusillum Hedwig (Verrucariales, Ascomycota).</title>
        <authorList>
            <person name="Wang Y.-Y."/>
            <person name="Liu B."/>
            <person name="Zhang X.-Y."/>
            <person name="Zhou Q.-M."/>
            <person name="Zhang T."/>
            <person name="Li H."/>
            <person name="Yu Y.-F."/>
            <person name="Zhang X.-L."/>
            <person name="Hao X.-Y."/>
            <person name="Wang M."/>
            <person name="Wang L."/>
            <person name="Wei J.-C."/>
        </authorList>
    </citation>
    <scope>NUCLEOTIDE SEQUENCE [LARGE SCALE GENOMIC DNA]</scope>
    <source>
        <strain evidence="4">Z07020 / HMAS-L-300199</strain>
    </source>
</reference>
<dbReference type="GeneID" id="19240320"/>
<keyword evidence="1" id="KW-0175">Coiled coil</keyword>
<feature type="region of interest" description="Disordered" evidence="2">
    <location>
        <begin position="1"/>
        <end position="29"/>
    </location>
</feature>
<evidence type="ECO:0000313" key="4">
    <source>
        <dbReference type="Proteomes" id="UP000019373"/>
    </source>
</evidence>
<feature type="compositionally biased region" description="Basic and acidic residues" evidence="2">
    <location>
        <begin position="310"/>
        <end position="324"/>
    </location>
</feature>
<evidence type="ECO:0000256" key="2">
    <source>
        <dbReference type="SAM" id="MobiDB-lite"/>
    </source>
</evidence>
<feature type="compositionally biased region" description="Basic and acidic residues" evidence="2">
    <location>
        <begin position="118"/>
        <end position="141"/>
    </location>
</feature>
<accession>U1HWZ6</accession>
<gene>
    <name evidence="3" type="ORF">EPUS_05367</name>
</gene>
<organism evidence="3 4">
    <name type="scientific">Endocarpon pusillum (strain Z07020 / HMAS-L-300199)</name>
    <name type="common">Lichen-forming fungus</name>
    <dbReference type="NCBI Taxonomy" id="1263415"/>
    <lineage>
        <taxon>Eukaryota</taxon>
        <taxon>Fungi</taxon>
        <taxon>Dikarya</taxon>
        <taxon>Ascomycota</taxon>
        <taxon>Pezizomycotina</taxon>
        <taxon>Eurotiomycetes</taxon>
        <taxon>Chaetothyriomycetidae</taxon>
        <taxon>Verrucariales</taxon>
        <taxon>Verrucariaceae</taxon>
        <taxon>Endocarpon</taxon>
    </lineage>
</organism>
<feature type="compositionally biased region" description="Low complexity" evidence="2">
    <location>
        <begin position="63"/>
        <end position="75"/>
    </location>
</feature>
<evidence type="ECO:0000256" key="1">
    <source>
        <dbReference type="SAM" id="Coils"/>
    </source>
</evidence>
<feature type="compositionally biased region" description="Basic residues" evidence="2">
    <location>
        <begin position="76"/>
        <end position="86"/>
    </location>
</feature>
<proteinExistence type="predicted"/>
<sequence>MADDSLRSHSSPYPEDIEKPTPQKPWQEGLYALRRQLAPAREATIRAKEAAQHAEEAKRCALAQLRQADQAQSSRPGRRTGARPRHVGGAGPSSIIAADPPSINPRLQAPEDAAAQEQRLRPDTERRLRESGLWRSERPERSAAIIPCDSRSSADPRLQAPEDAAAREQRLRPETERRLREAGLWRSERPERSAAIIPCDSRSSADPRAPSIGLKRTTTESPQIAGLRPKRAHGLSNGASPGRQTSLQAATHDGESPGLPRGASPQGDRADRSTRKVSPPQASSETRSGQARQRSPQRSGEAAWLGFVQRGEKGRKQGEARQTSDEAGSPAPYIVRGDPYFDILEEAIQSLKRRRNQIKTQYSDTGGVREKKHGEIDERIQQLTDELKRVNKARPVETEAEFIARTGSQPEYHGYIGAVLNRTEDPAKRHQILKKDLSNLVSKWDDRVRDECLIEQYRQILMELSSRIQATELHPDSAERRVDTLPRMNTNAAAAMQSPPTPNLSAAAAAAAAGGSAPSDAAPSQQAQNGGSMSTSPWSGRGRVGRPPGRGRGRVGRPPGSGRGRGRGNLRPTSNVSVPSCTEPGAATAPLPANPLQGVAPSFVAATAPLSANPLPGVAPTSAAPSVVAARDVAIDRNLDPNNALGGSAPDTSATPI</sequence>
<feature type="region of interest" description="Disordered" evidence="2">
    <location>
        <begin position="494"/>
        <end position="597"/>
    </location>
</feature>
<dbReference type="Proteomes" id="UP000019373">
    <property type="component" value="Unassembled WGS sequence"/>
</dbReference>
<feature type="region of interest" description="Disordered" evidence="2">
    <location>
        <begin position="63"/>
        <end position="334"/>
    </location>
</feature>
<feature type="compositionally biased region" description="Polar residues" evidence="2">
    <location>
        <begin position="280"/>
        <end position="298"/>
    </location>
</feature>
<feature type="coiled-coil region" evidence="1">
    <location>
        <begin position="341"/>
        <end position="393"/>
    </location>
</feature>
<feature type="region of interest" description="Disordered" evidence="2">
    <location>
        <begin position="638"/>
        <end position="657"/>
    </location>
</feature>
<dbReference type="EMBL" id="KE720913">
    <property type="protein sequence ID" value="ERF73944.1"/>
    <property type="molecule type" value="Genomic_DNA"/>
</dbReference>
<dbReference type="AlphaFoldDB" id="U1HWZ6"/>
<keyword evidence="4" id="KW-1185">Reference proteome</keyword>
<feature type="compositionally biased region" description="Polar residues" evidence="2">
    <location>
        <begin position="571"/>
        <end position="580"/>
    </location>
</feature>
<feature type="compositionally biased region" description="Polar residues" evidence="2">
    <location>
        <begin position="237"/>
        <end position="249"/>
    </location>
</feature>
<protein>
    <submittedName>
        <fullName evidence="3">Uncharacterized protein</fullName>
    </submittedName>
</protein>
<feature type="compositionally biased region" description="Low complexity" evidence="2">
    <location>
        <begin position="505"/>
        <end position="527"/>
    </location>
</feature>
<name>U1HWZ6_ENDPU</name>
<dbReference type="HOGENOM" id="CLU_417388_0_0_1"/>